<dbReference type="InterPro" id="IPR004158">
    <property type="entry name" value="DUF247_pln"/>
</dbReference>
<feature type="transmembrane region" description="Helical" evidence="2">
    <location>
        <begin position="418"/>
        <end position="445"/>
    </location>
</feature>
<sequence>MGSTSVEAEANDHVISIWEVKKDRLESMNKRISEPPTLLSNSAGKQSCCIFRLPQSFININGKSYQPHIVSIGPYHHGEAHVKIIEEHKWRYLGSLLNRLKNTKSLGLEDFLKAVESLEIKARECFSETIHLGTDEFVELLVLDGLFIIELFRKVSGLVKFDPDDPMITMSWILPFLYRDFLKLENQIPYFVLECLFDLSKLPGEESGPTLATLALEFFNYAMQRPDEVVEKYKNHKARHLLDLVRSSLIPSDHAEPKVKARTPTHVIHSISKLRRAGIKLNAVKAESFLVVKFRHGAIEMPTITIDDFMTSFLLNCVAYEQCQSGCSKHITTYATLIDYLVNTARDVEYLCDGNIIENNLGTDAEVALFINNLGKDVAFDMDLCYLSKLFNDVHDYYSSSRHVQWATFKYKYFDSPWSFISALAALILLLLTVAQTVFTVYSAVYDFENPKRPPELVNMSNVNFESSQDNFEARTAAGQVEEKETLDEVLKLISEWHEKLPASIRSQLNLRMLKGPSNKPKGFKVNSSTSTRGGNGTLEELTRKLERFKIRTVQQGGVVQEDDQEEKP</sequence>
<accession>A0AAP0M402</accession>
<evidence type="ECO:0000313" key="3">
    <source>
        <dbReference type="EMBL" id="KAK9194212.1"/>
    </source>
</evidence>
<reference evidence="3 4" key="1">
    <citation type="submission" date="2024-05" db="EMBL/GenBank/DDBJ databases">
        <title>Haplotype-resolved chromosome-level genome assembly of Huyou (Citrus changshanensis).</title>
        <authorList>
            <person name="Miao C."/>
            <person name="Chen W."/>
            <person name="Wu Y."/>
            <person name="Wang L."/>
            <person name="Zhao S."/>
            <person name="Grierson D."/>
            <person name="Xu C."/>
            <person name="Chen K."/>
        </authorList>
    </citation>
    <scope>NUCLEOTIDE SEQUENCE [LARGE SCALE GENOMIC DNA]</scope>
    <source>
        <strain evidence="3">01-14</strain>
        <tissue evidence="3">Leaf</tissue>
    </source>
</reference>
<proteinExistence type="predicted"/>
<keyword evidence="2" id="KW-1133">Transmembrane helix</keyword>
<dbReference type="PANTHER" id="PTHR31170">
    <property type="entry name" value="BNAC04G53230D PROTEIN"/>
    <property type="match status" value="1"/>
</dbReference>
<dbReference type="Pfam" id="PF03140">
    <property type="entry name" value="DUF247"/>
    <property type="match status" value="1"/>
</dbReference>
<organism evidence="3 4">
    <name type="scientific">Citrus x changshan-huyou</name>
    <dbReference type="NCBI Taxonomy" id="2935761"/>
    <lineage>
        <taxon>Eukaryota</taxon>
        <taxon>Viridiplantae</taxon>
        <taxon>Streptophyta</taxon>
        <taxon>Embryophyta</taxon>
        <taxon>Tracheophyta</taxon>
        <taxon>Spermatophyta</taxon>
        <taxon>Magnoliopsida</taxon>
        <taxon>eudicotyledons</taxon>
        <taxon>Gunneridae</taxon>
        <taxon>Pentapetalae</taxon>
        <taxon>rosids</taxon>
        <taxon>malvids</taxon>
        <taxon>Sapindales</taxon>
        <taxon>Rutaceae</taxon>
        <taxon>Aurantioideae</taxon>
        <taxon>Citrus</taxon>
    </lineage>
</organism>
<evidence type="ECO:0000313" key="4">
    <source>
        <dbReference type="Proteomes" id="UP001428341"/>
    </source>
</evidence>
<keyword evidence="2" id="KW-0812">Transmembrane</keyword>
<comment type="caution">
    <text evidence="3">The sequence shown here is derived from an EMBL/GenBank/DDBJ whole genome shotgun (WGS) entry which is preliminary data.</text>
</comment>
<gene>
    <name evidence="3" type="ORF">WN944_004915</name>
</gene>
<dbReference type="EMBL" id="JBCGBO010000006">
    <property type="protein sequence ID" value="KAK9194212.1"/>
    <property type="molecule type" value="Genomic_DNA"/>
</dbReference>
<name>A0AAP0M402_9ROSI</name>
<protein>
    <submittedName>
        <fullName evidence="3">Uncharacterized protein</fullName>
    </submittedName>
</protein>
<keyword evidence="4" id="KW-1185">Reference proteome</keyword>
<evidence type="ECO:0000256" key="2">
    <source>
        <dbReference type="SAM" id="Phobius"/>
    </source>
</evidence>
<dbReference type="PANTHER" id="PTHR31170:SF21">
    <property type="match status" value="1"/>
</dbReference>
<dbReference type="AlphaFoldDB" id="A0AAP0M402"/>
<feature type="region of interest" description="Disordered" evidence="1">
    <location>
        <begin position="517"/>
        <end position="540"/>
    </location>
</feature>
<keyword evidence="2" id="KW-0472">Membrane</keyword>
<evidence type="ECO:0000256" key="1">
    <source>
        <dbReference type="SAM" id="MobiDB-lite"/>
    </source>
</evidence>
<dbReference type="Proteomes" id="UP001428341">
    <property type="component" value="Unassembled WGS sequence"/>
</dbReference>